<reference evidence="6 7" key="1">
    <citation type="journal article" date="2011" name="Science">
        <title>The Selaginella genome identifies genetic changes associated with the evolution of vascular plants.</title>
        <authorList>
            <person name="Banks J.A."/>
            <person name="Nishiyama T."/>
            <person name="Hasebe M."/>
            <person name="Bowman J.L."/>
            <person name="Gribskov M."/>
            <person name="dePamphilis C."/>
            <person name="Albert V.A."/>
            <person name="Aono N."/>
            <person name="Aoyama T."/>
            <person name="Ambrose B.A."/>
            <person name="Ashton N.W."/>
            <person name="Axtell M.J."/>
            <person name="Barker E."/>
            <person name="Barker M.S."/>
            <person name="Bennetzen J.L."/>
            <person name="Bonawitz N.D."/>
            <person name="Chapple C."/>
            <person name="Cheng C."/>
            <person name="Correa L.G."/>
            <person name="Dacre M."/>
            <person name="DeBarry J."/>
            <person name="Dreyer I."/>
            <person name="Elias M."/>
            <person name="Engstrom E.M."/>
            <person name="Estelle M."/>
            <person name="Feng L."/>
            <person name="Finet C."/>
            <person name="Floyd S.K."/>
            <person name="Frommer W.B."/>
            <person name="Fujita T."/>
            <person name="Gramzow L."/>
            <person name="Gutensohn M."/>
            <person name="Harholt J."/>
            <person name="Hattori M."/>
            <person name="Heyl A."/>
            <person name="Hirai T."/>
            <person name="Hiwatashi Y."/>
            <person name="Ishikawa M."/>
            <person name="Iwata M."/>
            <person name="Karol K.G."/>
            <person name="Koehler B."/>
            <person name="Kolukisaoglu U."/>
            <person name="Kubo M."/>
            <person name="Kurata T."/>
            <person name="Lalonde S."/>
            <person name="Li K."/>
            <person name="Li Y."/>
            <person name="Litt A."/>
            <person name="Lyons E."/>
            <person name="Manning G."/>
            <person name="Maruyama T."/>
            <person name="Michael T.P."/>
            <person name="Mikami K."/>
            <person name="Miyazaki S."/>
            <person name="Morinaga S."/>
            <person name="Murata T."/>
            <person name="Mueller-Roeber B."/>
            <person name="Nelson D.R."/>
            <person name="Obara M."/>
            <person name="Oguri Y."/>
            <person name="Olmstead R.G."/>
            <person name="Onodera N."/>
            <person name="Petersen B.L."/>
            <person name="Pils B."/>
            <person name="Prigge M."/>
            <person name="Rensing S.A."/>
            <person name="Riano-Pachon D.M."/>
            <person name="Roberts A.W."/>
            <person name="Sato Y."/>
            <person name="Scheller H.V."/>
            <person name="Schulz B."/>
            <person name="Schulz C."/>
            <person name="Shakirov E.V."/>
            <person name="Shibagaki N."/>
            <person name="Shinohara N."/>
            <person name="Shippen D.E."/>
            <person name="Soerensen I."/>
            <person name="Sotooka R."/>
            <person name="Sugimoto N."/>
            <person name="Sugita M."/>
            <person name="Sumikawa N."/>
            <person name="Tanurdzic M."/>
            <person name="Theissen G."/>
            <person name="Ulvskov P."/>
            <person name="Wakazuki S."/>
            <person name="Weng J.K."/>
            <person name="Willats W.W."/>
            <person name="Wipf D."/>
            <person name="Wolf P.G."/>
            <person name="Yang L."/>
            <person name="Zimmer A.D."/>
            <person name="Zhu Q."/>
            <person name="Mitros T."/>
            <person name="Hellsten U."/>
            <person name="Loque D."/>
            <person name="Otillar R."/>
            <person name="Salamov A."/>
            <person name="Schmutz J."/>
            <person name="Shapiro H."/>
            <person name="Lindquist E."/>
            <person name="Lucas S."/>
            <person name="Rokhsar D."/>
            <person name="Grigoriev I.V."/>
        </authorList>
    </citation>
    <scope>NUCLEOTIDE SEQUENCE [LARGE SCALE GENOMIC DNA]</scope>
</reference>
<dbReference type="InterPro" id="IPR004861">
    <property type="entry name" value="Siw14-like"/>
</dbReference>
<keyword evidence="4" id="KW-0378">Hydrolase</keyword>
<dbReference type="FunFam" id="3.90.190.10:FF:000035">
    <property type="entry name" value="Tyrosine phosphatase, putative"/>
    <property type="match status" value="1"/>
</dbReference>
<dbReference type="PANTHER" id="PTHR31126:SF8">
    <property type="entry name" value="TYROSINE-PROTEIN PHOSPHATASE OCA1-RELATED"/>
    <property type="match status" value="1"/>
</dbReference>
<dbReference type="Gene3D" id="3.90.190.10">
    <property type="entry name" value="Protein tyrosine phosphatase superfamily"/>
    <property type="match status" value="1"/>
</dbReference>
<comment type="subcellular location">
    <subcellularLocation>
        <location evidence="1">Cytoplasm</location>
    </subcellularLocation>
</comment>
<dbReference type="CDD" id="cd14531">
    <property type="entry name" value="PFA-DSP_Oca1"/>
    <property type="match status" value="1"/>
</dbReference>
<evidence type="ECO:0000256" key="2">
    <source>
        <dbReference type="ARBA" id="ARBA00013064"/>
    </source>
</evidence>
<evidence type="ECO:0000256" key="4">
    <source>
        <dbReference type="ARBA" id="ARBA00022801"/>
    </source>
</evidence>
<evidence type="ECO:0000256" key="5">
    <source>
        <dbReference type="ARBA" id="ARBA00022912"/>
    </source>
</evidence>
<dbReference type="HOGENOM" id="CLU_047845_5_1_1"/>
<dbReference type="EMBL" id="GL377681">
    <property type="protein sequence ID" value="EFJ07742.1"/>
    <property type="molecule type" value="Genomic_DNA"/>
</dbReference>
<dbReference type="eggNOG" id="KOG1572">
    <property type="taxonomic scope" value="Eukaryota"/>
</dbReference>
<sequence>MSSYFVPPLNYGMVEYDLTRSGVVHQLNFPFLERLNLRTVLYLSQDEPSQQFLSFLDEQGIHFRRTHQSSSTTAAETTGSLSEAQVLSALEVILRPENYPLHVMCKQGRNTTGTVIGCLRKLQRWNLTSIFEEHRRYTTSKVRILNEQFIEMFDANSV</sequence>
<organism evidence="7">
    <name type="scientific">Selaginella moellendorffii</name>
    <name type="common">Spikemoss</name>
    <dbReference type="NCBI Taxonomy" id="88036"/>
    <lineage>
        <taxon>Eukaryota</taxon>
        <taxon>Viridiplantae</taxon>
        <taxon>Streptophyta</taxon>
        <taxon>Embryophyta</taxon>
        <taxon>Tracheophyta</taxon>
        <taxon>Lycopodiopsida</taxon>
        <taxon>Selaginellales</taxon>
        <taxon>Selaginellaceae</taxon>
        <taxon>Selaginella</taxon>
    </lineage>
</organism>
<evidence type="ECO:0000313" key="7">
    <source>
        <dbReference type="Proteomes" id="UP000001514"/>
    </source>
</evidence>
<dbReference type="EC" id="3.1.3.48" evidence="2"/>
<protein>
    <recommendedName>
        <fullName evidence="2">protein-tyrosine-phosphatase</fullName>
        <ecNumber evidence="2">3.1.3.48</ecNumber>
    </recommendedName>
</protein>
<dbReference type="GO" id="GO:0004725">
    <property type="term" value="F:protein tyrosine phosphatase activity"/>
    <property type="evidence" value="ECO:0007669"/>
    <property type="project" value="UniProtKB-EC"/>
</dbReference>
<evidence type="ECO:0000256" key="1">
    <source>
        <dbReference type="ARBA" id="ARBA00004496"/>
    </source>
</evidence>
<dbReference type="OMA" id="FRRTHQS"/>
<gene>
    <name evidence="6" type="ORF">SELMODRAFT_161459</name>
</gene>
<dbReference type="InterPro" id="IPR029021">
    <property type="entry name" value="Prot-tyrosine_phosphatase-like"/>
</dbReference>
<feature type="non-terminal residue" evidence="6">
    <location>
        <position position="158"/>
    </location>
</feature>
<keyword evidence="3" id="KW-0963">Cytoplasm</keyword>
<dbReference type="GO" id="GO:0005737">
    <property type="term" value="C:cytoplasm"/>
    <property type="evidence" value="ECO:0007669"/>
    <property type="project" value="UniProtKB-SubCell"/>
</dbReference>
<proteinExistence type="predicted"/>
<dbReference type="InParanoid" id="D8T6F0"/>
<name>D8T6F0_SELML</name>
<evidence type="ECO:0000256" key="3">
    <source>
        <dbReference type="ARBA" id="ARBA00022490"/>
    </source>
</evidence>
<dbReference type="PANTHER" id="PTHR31126">
    <property type="entry name" value="TYROSINE-PROTEIN PHOSPHATASE"/>
    <property type="match status" value="1"/>
</dbReference>
<dbReference type="SUPFAM" id="SSF52799">
    <property type="entry name" value="(Phosphotyrosine protein) phosphatases II"/>
    <property type="match status" value="1"/>
</dbReference>
<evidence type="ECO:0000313" key="6">
    <source>
        <dbReference type="EMBL" id="EFJ07742.1"/>
    </source>
</evidence>
<keyword evidence="7" id="KW-1185">Reference proteome</keyword>
<dbReference type="Pfam" id="PF03162">
    <property type="entry name" value="Y_phosphatase2"/>
    <property type="match status" value="1"/>
</dbReference>
<dbReference type="AlphaFoldDB" id="D8T6F0"/>
<keyword evidence="5" id="KW-0904">Protein phosphatase</keyword>
<dbReference type="Gramene" id="EFJ07742">
    <property type="protein sequence ID" value="EFJ07742"/>
    <property type="gene ID" value="SELMODRAFT_161459"/>
</dbReference>
<dbReference type="STRING" id="88036.D8T6F0"/>
<dbReference type="GO" id="GO:0016791">
    <property type="term" value="F:phosphatase activity"/>
    <property type="evidence" value="ECO:0000318"/>
    <property type="project" value="GO_Central"/>
</dbReference>
<dbReference type="Proteomes" id="UP000001514">
    <property type="component" value="Unassembled WGS sequence"/>
</dbReference>
<dbReference type="KEGG" id="smo:SELMODRAFT_161459"/>
<accession>D8T6F0</accession>